<dbReference type="GO" id="GO:0030254">
    <property type="term" value="P:protein secretion by the type III secretion system"/>
    <property type="evidence" value="ECO:0007669"/>
    <property type="project" value="InterPro"/>
</dbReference>
<dbReference type="PATRIC" id="fig|1225564.3.peg.5666"/>
<evidence type="ECO:0000256" key="6">
    <source>
        <dbReference type="ARBA" id="ARBA00040494"/>
    </source>
</evidence>
<evidence type="ECO:0000256" key="4">
    <source>
        <dbReference type="ARBA" id="ARBA00022927"/>
    </source>
</evidence>
<reference evidence="7 8" key="1">
    <citation type="submission" date="2015-05" db="EMBL/GenBank/DDBJ databases">
        <title>Draft genome sequence of Microvirga vignae strain BR3299, a novel nitrogen fixing bacteria isolated from Brazil semi-aired region.</title>
        <authorList>
            <person name="Zilli J.E."/>
            <person name="Passos S.R."/>
            <person name="Leite J."/>
            <person name="Baldani J.I."/>
            <person name="Xavier G.R."/>
            <person name="Rumjaneck N.G."/>
            <person name="Simoes-Araujo J.L."/>
        </authorList>
    </citation>
    <scope>NUCLEOTIDE SEQUENCE [LARGE SCALE GENOMIC DNA]</scope>
    <source>
        <strain evidence="7 8">BR3299</strain>
    </source>
</reference>
<comment type="subcellular location">
    <subcellularLocation>
        <location evidence="1">Cytoplasm</location>
    </subcellularLocation>
</comment>
<dbReference type="InterPro" id="IPR010586">
    <property type="entry name" value="T3SS_stator_protein"/>
</dbReference>
<evidence type="ECO:0000313" key="8">
    <source>
        <dbReference type="Proteomes" id="UP000035489"/>
    </source>
</evidence>
<comment type="similarity">
    <text evidence="5">Belongs to the SctL stator family.</text>
</comment>
<dbReference type="STRING" id="1225564.AA309_21565"/>
<dbReference type="OrthoDB" id="9802671at2"/>
<dbReference type="Pfam" id="PF06635">
    <property type="entry name" value="T3SS_SCTL"/>
    <property type="match status" value="1"/>
</dbReference>
<keyword evidence="8" id="KW-1185">Reference proteome</keyword>
<keyword evidence="2" id="KW-0813">Transport</keyword>
<proteinExistence type="inferred from homology"/>
<evidence type="ECO:0000256" key="2">
    <source>
        <dbReference type="ARBA" id="ARBA00022448"/>
    </source>
</evidence>
<dbReference type="RefSeq" id="WP_047191092.1">
    <property type="nucleotide sequence ID" value="NZ_LCYG01000058.1"/>
</dbReference>
<dbReference type="EMBL" id="LCYG01000058">
    <property type="protein sequence ID" value="KLK91190.1"/>
    <property type="molecule type" value="Genomic_DNA"/>
</dbReference>
<accession>A0A0H1R7G7</accession>
<dbReference type="InterPro" id="IPR051472">
    <property type="entry name" value="T3SS_Stator/FliH"/>
</dbReference>
<dbReference type="Proteomes" id="UP000035489">
    <property type="component" value="Unassembled WGS sequence"/>
</dbReference>
<evidence type="ECO:0000256" key="5">
    <source>
        <dbReference type="ARBA" id="ARBA00024335"/>
    </source>
</evidence>
<evidence type="ECO:0000256" key="1">
    <source>
        <dbReference type="ARBA" id="ARBA00004496"/>
    </source>
</evidence>
<protein>
    <recommendedName>
        <fullName evidence="6">Type 3 secretion system stator protein</fullName>
    </recommendedName>
</protein>
<evidence type="ECO:0000313" key="7">
    <source>
        <dbReference type="EMBL" id="KLK91190.1"/>
    </source>
</evidence>
<dbReference type="PANTHER" id="PTHR34982:SF1">
    <property type="entry name" value="FLAGELLAR ASSEMBLY PROTEIN FLIH"/>
    <property type="match status" value="1"/>
</dbReference>
<keyword evidence="4" id="KW-0653">Protein transport</keyword>
<name>A0A0H1R7G7_9HYPH</name>
<evidence type="ECO:0000256" key="3">
    <source>
        <dbReference type="ARBA" id="ARBA00022490"/>
    </source>
</evidence>
<dbReference type="AlphaFoldDB" id="A0A0H1R7G7"/>
<dbReference type="InterPro" id="IPR012842">
    <property type="entry name" value="T3SS_SctL/SctL2"/>
</dbReference>
<organism evidence="7 8">
    <name type="scientific">Microvirga vignae</name>
    <dbReference type="NCBI Taxonomy" id="1225564"/>
    <lineage>
        <taxon>Bacteria</taxon>
        <taxon>Pseudomonadati</taxon>
        <taxon>Pseudomonadota</taxon>
        <taxon>Alphaproteobacteria</taxon>
        <taxon>Hyphomicrobiales</taxon>
        <taxon>Methylobacteriaceae</taxon>
        <taxon>Microvirga</taxon>
    </lineage>
</organism>
<comment type="caution">
    <text evidence="7">The sequence shown here is derived from an EMBL/GenBank/DDBJ whole genome shotgun (WGS) entry which is preliminary data.</text>
</comment>
<keyword evidence="3" id="KW-0963">Cytoplasm</keyword>
<gene>
    <name evidence="7" type="ORF">AA309_21565</name>
</gene>
<dbReference type="NCBIfam" id="TIGR02499">
    <property type="entry name" value="HrpE_YscL_not"/>
    <property type="match status" value="1"/>
</dbReference>
<sequence length="207" mass="22674">MTADASISPVAPKIRPLGPLIPARELAIWHNAVETRAAAERHLQRVRRWARTAYHRERARGYAEGLNTGAEEMARLVAEAASEVARRKAVLERELPQLVMEIVSDLLGAFDPGEILVRTVRHAVEQKFSGAEVCLHVSPAQADALVREFAACDGQEGRPKVRIHSDPALSPQQCVLWSEFGNVDLGLAAQLRALHLGFGLRTQGGEL</sequence>
<dbReference type="GO" id="GO:0005829">
    <property type="term" value="C:cytosol"/>
    <property type="evidence" value="ECO:0007669"/>
    <property type="project" value="TreeGrafter"/>
</dbReference>
<dbReference type="PANTHER" id="PTHR34982">
    <property type="entry name" value="YOP PROTEINS TRANSLOCATION PROTEIN L"/>
    <property type="match status" value="1"/>
</dbReference>